<dbReference type="EMBL" id="JBHSMQ010000009">
    <property type="protein sequence ID" value="MFC5457208.1"/>
    <property type="molecule type" value="Genomic_DNA"/>
</dbReference>
<proteinExistence type="predicted"/>
<evidence type="ECO:0000313" key="1">
    <source>
        <dbReference type="EMBL" id="MFC5457208.1"/>
    </source>
</evidence>
<protein>
    <submittedName>
        <fullName evidence="1">Uncharacterized protein</fullName>
    </submittedName>
</protein>
<accession>A0ABW0KWU4</accession>
<reference evidence="2" key="1">
    <citation type="journal article" date="2019" name="Int. J. Syst. Evol. Microbiol.">
        <title>The Global Catalogue of Microorganisms (GCM) 10K type strain sequencing project: providing services to taxonomists for standard genome sequencing and annotation.</title>
        <authorList>
            <consortium name="The Broad Institute Genomics Platform"/>
            <consortium name="The Broad Institute Genome Sequencing Center for Infectious Disease"/>
            <person name="Wu L."/>
            <person name="Ma J."/>
        </authorList>
    </citation>
    <scope>NUCLEOTIDE SEQUENCE [LARGE SCALE GENOMIC DNA]</scope>
    <source>
        <strain evidence="2">CGMCC 4.1469</strain>
    </source>
</reference>
<dbReference type="Proteomes" id="UP001596052">
    <property type="component" value="Unassembled WGS sequence"/>
</dbReference>
<dbReference type="RefSeq" id="WP_377170253.1">
    <property type="nucleotide sequence ID" value="NZ_JBHSMQ010000009.1"/>
</dbReference>
<gene>
    <name evidence="1" type="ORF">ACFQDI_20230</name>
</gene>
<evidence type="ECO:0000313" key="2">
    <source>
        <dbReference type="Proteomes" id="UP001596052"/>
    </source>
</evidence>
<sequence length="194" mass="21616">MEFSPSLLRMRGVCVPVLALVLAWVCGAAPVMVKSAAARNDGAGVGTQRQVCLVPTQPLCLSIDPGSSRFGLHLHFDPLFVLEVPSRLQEFPQVIMDYLPWWREMEINSHYLTGWQVNLVPPEERFGWWLTWMCQQSPLRISPELPYVFPEGAGYFDIRGDVSGGYPYVVGGPMPPMPAYGPLGLVLRMAERGL</sequence>
<comment type="caution">
    <text evidence="1">The sequence shown here is derived from an EMBL/GenBank/DDBJ whole genome shotgun (WGS) entry which is preliminary data.</text>
</comment>
<keyword evidence="2" id="KW-1185">Reference proteome</keyword>
<organism evidence="1 2">
    <name type="scientific">Prosthecobacter fluviatilis</name>
    <dbReference type="NCBI Taxonomy" id="445931"/>
    <lineage>
        <taxon>Bacteria</taxon>
        <taxon>Pseudomonadati</taxon>
        <taxon>Verrucomicrobiota</taxon>
        <taxon>Verrucomicrobiia</taxon>
        <taxon>Verrucomicrobiales</taxon>
        <taxon>Verrucomicrobiaceae</taxon>
        <taxon>Prosthecobacter</taxon>
    </lineage>
</organism>
<name>A0ABW0KWU4_9BACT</name>